<protein>
    <submittedName>
        <fullName evidence="2">Uncharacterized protein</fullName>
    </submittedName>
</protein>
<keyword evidence="3" id="KW-1185">Reference proteome</keyword>
<dbReference type="EMBL" id="QHHQ01000003">
    <property type="protein sequence ID" value="RAI01126.1"/>
    <property type="molecule type" value="Genomic_DNA"/>
</dbReference>
<dbReference type="Proteomes" id="UP000249590">
    <property type="component" value="Unassembled WGS sequence"/>
</dbReference>
<gene>
    <name evidence="2" type="ORF">DLJ53_18085</name>
</gene>
<evidence type="ECO:0000313" key="2">
    <source>
        <dbReference type="EMBL" id="RAI01126.1"/>
    </source>
</evidence>
<accession>A0A8B2NN58</accession>
<proteinExistence type="predicted"/>
<reference evidence="2 3" key="1">
    <citation type="submission" date="2018-05" db="EMBL/GenBank/DDBJ databases">
        <title>Acuticoccus sediminis sp. nov., isolated from deep-sea sediment of Indian Ocean.</title>
        <authorList>
            <person name="Liu X."/>
            <person name="Lai Q."/>
            <person name="Du Y."/>
            <person name="Sun F."/>
            <person name="Zhang X."/>
            <person name="Wang S."/>
            <person name="Shao Z."/>
        </authorList>
    </citation>
    <scope>NUCLEOTIDE SEQUENCE [LARGE SCALE GENOMIC DNA]</scope>
    <source>
        <strain evidence="2 3">PTG4-2</strain>
    </source>
</reference>
<sequence length="244" mass="27774">MVMDRALLEHVIRERLKDAARTERRLPAGSLGPSAMRAVWPEMDPPTKEEVDAYGYTDEEKAEAKREAWEALIRRRPATPADVSRMMETIGWVARYVHDAMHRRAVFAWARGQVKKEVGGESFRSWCRRHSIHANQGTRFVSYAVNDIATHAPNFPELLVQAEELAVCTERPDFDTHFDTLRTSDDGAPPRHQHWHMEPGAKPVAHDDSDPEAVAAMINRLDKARERARKAQARRRAKLGLVDG</sequence>
<name>A0A8B2NN58_9HYPH</name>
<feature type="region of interest" description="Disordered" evidence="1">
    <location>
        <begin position="184"/>
        <end position="208"/>
    </location>
</feature>
<evidence type="ECO:0000256" key="1">
    <source>
        <dbReference type="SAM" id="MobiDB-lite"/>
    </source>
</evidence>
<comment type="caution">
    <text evidence="2">The sequence shown here is derived from an EMBL/GenBank/DDBJ whole genome shotgun (WGS) entry which is preliminary data.</text>
</comment>
<dbReference type="AlphaFoldDB" id="A0A8B2NN58"/>
<organism evidence="2 3">
    <name type="scientific">Acuticoccus sediminis</name>
    <dbReference type="NCBI Taxonomy" id="2184697"/>
    <lineage>
        <taxon>Bacteria</taxon>
        <taxon>Pseudomonadati</taxon>
        <taxon>Pseudomonadota</taxon>
        <taxon>Alphaproteobacteria</taxon>
        <taxon>Hyphomicrobiales</taxon>
        <taxon>Amorphaceae</taxon>
        <taxon>Acuticoccus</taxon>
    </lineage>
</organism>
<evidence type="ECO:0000313" key="3">
    <source>
        <dbReference type="Proteomes" id="UP000249590"/>
    </source>
</evidence>